<dbReference type="Proteomes" id="UP001597282">
    <property type="component" value="Unassembled WGS sequence"/>
</dbReference>
<organism evidence="2 3">
    <name type="scientific">Kroppenstedtia sanguinis</name>
    <dbReference type="NCBI Taxonomy" id="1380684"/>
    <lineage>
        <taxon>Bacteria</taxon>
        <taxon>Bacillati</taxon>
        <taxon>Bacillota</taxon>
        <taxon>Bacilli</taxon>
        <taxon>Bacillales</taxon>
        <taxon>Thermoactinomycetaceae</taxon>
        <taxon>Kroppenstedtia</taxon>
    </lineage>
</organism>
<feature type="compositionally biased region" description="Basic and acidic residues" evidence="1">
    <location>
        <begin position="76"/>
        <end position="88"/>
    </location>
</feature>
<accession>A0ABW4C571</accession>
<name>A0ABW4C571_9BACL</name>
<dbReference type="EMBL" id="JBHTNU010000002">
    <property type="protein sequence ID" value="MFD1425862.1"/>
    <property type="molecule type" value="Genomic_DNA"/>
</dbReference>
<keyword evidence="3" id="KW-1185">Reference proteome</keyword>
<proteinExistence type="predicted"/>
<feature type="region of interest" description="Disordered" evidence="1">
    <location>
        <begin position="76"/>
        <end position="96"/>
    </location>
</feature>
<dbReference type="RefSeq" id="WP_380162876.1">
    <property type="nucleotide sequence ID" value="NZ_JBHTNU010000002.1"/>
</dbReference>
<protein>
    <submittedName>
        <fullName evidence="2">Uncharacterized protein</fullName>
    </submittedName>
</protein>
<evidence type="ECO:0000256" key="1">
    <source>
        <dbReference type="SAM" id="MobiDB-lite"/>
    </source>
</evidence>
<evidence type="ECO:0000313" key="3">
    <source>
        <dbReference type="Proteomes" id="UP001597282"/>
    </source>
</evidence>
<sequence length="111" mass="12978">MSKEMQERLDRVEQKLDKLAHKNFEYTVNIEHLHAHQPVLERLTFRLDQLDVQTVSGALNLGNNFGVRVVQDEKKQTEFKNRAEDNHTTGDSFHMDQTADGYCFKFKRSSP</sequence>
<gene>
    <name evidence="2" type="ORF">ACFQ4Y_02790</name>
</gene>
<evidence type="ECO:0000313" key="2">
    <source>
        <dbReference type="EMBL" id="MFD1425862.1"/>
    </source>
</evidence>
<comment type="caution">
    <text evidence="2">The sequence shown here is derived from an EMBL/GenBank/DDBJ whole genome shotgun (WGS) entry which is preliminary data.</text>
</comment>
<reference evidence="3" key="1">
    <citation type="journal article" date="2019" name="Int. J. Syst. Evol. Microbiol.">
        <title>The Global Catalogue of Microorganisms (GCM) 10K type strain sequencing project: providing services to taxonomists for standard genome sequencing and annotation.</title>
        <authorList>
            <consortium name="The Broad Institute Genomics Platform"/>
            <consortium name="The Broad Institute Genome Sequencing Center for Infectious Disease"/>
            <person name="Wu L."/>
            <person name="Ma J."/>
        </authorList>
    </citation>
    <scope>NUCLEOTIDE SEQUENCE [LARGE SCALE GENOMIC DNA]</scope>
    <source>
        <strain evidence="3">S1</strain>
    </source>
</reference>